<dbReference type="AlphaFoldDB" id="A0A1G6NP17"/>
<dbReference type="SUPFAM" id="SSF53448">
    <property type="entry name" value="Nucleotide-diphospho-sugar transferases"/>
    <property type="match status" value="1"/>
</dbReference>
<dbReference type="Proteomes" id="UP000183203">
    <property type="component" value="Unassembled WGS sequence"/>
</dbReference>
<dbReference type="STRING" id="993073.AS029_12600"/>
<accession>A0A1G6NP17</accession>
<dbReference type="RefSeq" id="WP_058232933.1">
    <property type="nucleotide sequence ID" value="NZ_FMYG01000006.1"/>
</dbReference>
<evidence type="ECO:0000259" key="5">
    <source>
        <dbReference type="Pfam" id="PF00535"/>
    </source>
</evidence>
<dbReference type="EMBL" id="FMYG01000006">
    <property type="protein sequence ID" value="SDC69488.1"/>
    <property type="molecule type" value="Genomic_DNA"/>
</dbReference>
<keyword evidence="4 6" id="KW-0808">Transferase</keyword>
<keyword evidence="3" id="KW-0328">Glycosyltransferase</keyword>
<dbReference type="PANTHER" id="PTHR43179:SF12">
    <property type="entry name" value="GALACTOFURANOSYLTRANSFERASE GLFT2"/>
    <property type="match status" value="1"/>
</dbReference>
<dbReference type="Pfam" id="PF00535">
    <property type="entry name" value="Glycos_transf_2"/>
    <property type="match status" value="1"/>
</dbReference>
<proteinExistence type="inferred from homology"/>
<evidence type="ECO:0000256" key="2">
    <source>
        <dbReference type="ARBA" id="ARBA00006739"/>
    </source>
</evidence>
<dbReference type="Pfam" id="PF13692">
    <property type="entry name" value="Glyco_trans_1_4"/>
    <property type="match status" value="1"/>
</dbReference>
<comment type="pathway">
    <text evidence="1">Cell wall biogenesis; cell wall polysaccharide biosynthesis.</text>
</comment>
<dbReference type="InterPro" id="IPR001173">
    <property type="entry name" value="Glyco_trans_2-like"/>
</dbReference>
<evidence type="ECO:0000256" key="1">
    <source>
        <dbReference type="ARBA" id="ARBA00004776"/>
    </source>
</evidence>
<evidence type="ECO:0000313" key="6">
    <source>
        <dbReference type="EMBL" id="SDC69488.1"/>
    </source>
</evidence>
<evidence type="ECO:0000313" key="7">
    <source>
        <dbReference type="Proteomes" id="UP000183203"/>
    </source>
</evidence>
<dbReference type="Gene3D" id="3.90.550.10">
    <property type="entry name" value="Spore Coat Polysaccharide Biosynthesis Protein SpsA, Chain A"/>
    <property type="match status" value="1"/>
</dbReference>
<evidence type="ECO:0000256" key="4">
    <source>
        <dbReference type="ARBA" id="ARBA00022679"/>
    </source>
</evidence>
<dbReference type="PANTHER" id="PTHR43179">
    <property type="entry name" value="RHAMNOSYLTRANSFERASE WBBL"/>
    <property type="match status" value="1"/>
</dbReference>
<sequence>MSAPTVDAIIVNYNTRERTLEAIDSLVGLGLEWLGVVLIDNGSTDGSLEAIRSAHPGVTLIDAGENLGFARAVNRGVDASTADYVMLFNPDASAFPGSLEALVAFAEAHPEHGVYGGRTVDENGALDPSSCWGAPSLWSLLCYATGASAVAKKSAVFDPESLGRWKRDSVREVPIVTGCLLLSRRDVWHRIGGMDERFFLYGEDAEFSTRAWRRGFRPVIVPDAVIRHDVGGSSSSSGRRLAMVLAGKVTYFTTVWSAPVALVATLLLQAGVALRAVLEALRRSSRDAYRQAWAHRRSWRRGFPAAERTLFGREPSTTARHPLVVQAEPAFRTEKANPYTADLYRALRRQGAVVRDLHYGRLLLERTDVIHLHWPDLSFLSGPRLYRHVCRLALFYGSLALTRRRGTALVWTVHNVAAHEERSTARLRALADRLLLKNVDGIISLTEQGVVSARAAYPALAEVPAAVIPHGHYRDSYDFGVDRVEARRRLGLDVDRPVIASVGQIRRYKNVPHLIRVFRESGVDATLLIAGKISPPELETEIRDAARGDDRIVIDARFLPDDDIAAALAAADLVILPYARIQNSGSAILAVSADRPVLVPQLGAMRELQEQLGDHWVRLYDGDLTSAYLTHALEWSVASGRPERADLRALDWDVIATQTMNAYRSILRRVRG</sequence>
<feature type="domain" description="Glycosyltransferase 2-like" evidence="5">
    <location>
        <begin position="8"/>
        <end position="123"/>
    </location>
</feature>
<protein>
    <submittedName>
        <fullName evidence="6">Glycosyltransferase, GT2 family</fullName>
    </submittedName>
</protein>
<dbReference type="GO" id="GO:0016757">
    <property type="term" value="F:glycosyltransferase activity"/>
    <property type="evidence" value="ECO:0007669"/>
    <property type="project" value="UniProtKB-KW"/>
</dbReference>
<reference evidence="6 7" key="1">
    <citation type="submission" date="2016-09" db="EMBL/GenBank/DDBJ databases">
        <authorList>
            <person name="Capua I."/>
            <person name="De Benedictis P."/>
            <person name="Joannis T."/>
            <person name="Lombin L.H."/>
            <person name="Cattoli G."/>
        </authorList>
    </citation>
    <scope>NUCLEOTIDE SEQUENCE [LARGE SCALE GENOMIC DNA]</scope>
    <source>
        <strain evidence="6 7">NIO-1002</strain>
    </source>
</reference>
<dbReference type="OrthoDB" id="9771846at2"/>
<dbReference type="Gene3D" id="3.40.50.2000">
    <property type="entry name" value="Glycogen Phosphorylase B"/>
    <property type="match status" value="2"/>
</dbReference>
<gene>
    <name evidence="6" type="ORF">SAMN05216418_2799</name>
</gene>
<comment type="similarity">
    <text evidence="2">Belongs to the glycosyltransferase 2 family.</text>
</comment>
<evidence type="ECO:0000256" key="3">
    <source>
        <dbReference type="ARBA" id="ARBA00022676"/>
    </source>
</evidence>
<dbReference type="InterPro" id="IPR029044">
    <property type="entry name" value="Nucleotide-diphossugar_trans"/>
</dbReference>
<dbReference type="CDD" id="cd04186">
    <property type="entry name" value="GT_2_like_c"/>
    <property type="match status" value="1"/>
</dbReference>
<name>A0A1G6NP17_9MICO</name>
<organism evidence="6 7">
    <name type="scientific">Microbacterium enclense</name>
    <dbReference type="NCBI Taxonomy" id="993073"/>
    <lineage>
        <taxon>Bacteria</taxon>
        <taxon>Bacillati</taxon>
        <taxon>Actinomycetota</taxon>
        <taxon>Actinomycetes</taxon>
        <taxon>Micrococcales</taxon>
        <taxon>Microbacteriaceae</taxon>
        <taxon>Microbacterium</taxon>
    </lineage>
</organism>
<dbReference type="SUPFAM" id="SSF53756">
    <property type="entry name" value="UDP-Glycosyltransferase/glycogen phosphorylase"/>
    <property type="match status" value="1"/>
</dbReference>